<dbReference type="Proteomes" id="UP000542125">
    <property type="component" value="Unassembled WGS sequence"/>
</dbReference>
<evidence type="ECO:0000313" key="2">
    <source>
        <dbReference type="Proteomes" id="UP000542125"/>
    </source>
</evidence>
<name>A0A7Y9IYR7_9BURK</name>
<organism evidence="1 2">
    <name type="scientific">Pigmentiphaga litoralis</name>
    <dbReference type="NCBI Taxonomy" id="516702"/>
    <lineage>
        <taxon>Bacteria</taxon>
        <taxon>Pseudomonadati</taxon>
        <taxon>Pseudomonadota</taxon>
        <taxon>Betaproteobacteria</taxon>
        <taxon>Burkholderiales</taxon>
        <taxon>Alcaligenaceae</taxon>
        <taxon>Pigmentiphaga</taxon>
    </lineage>
</organism>
<keyword evidence="2" id="KW-1185">Reference proteome</keyword>
<dbReference type="InterPro" id="IPR025528">
    <property type="entry name" value="BrnA_antitoxin"/>
</dbReference>
<proteinExistence type="predicted"/>
<gene>
    <name evidence="1" type="ORF">FHW18_004786</name>
</gene>
<evidence type="ECO:0000313" key="1">
    <source>
        <dbReference type="EMBL" id="NYE85479.1"/>
    </source>
</evidence>
<reference evidence="1 2" key="1">
    <citation type="submission" date="2020-07" db="EMBL/GenBank/DDBJ databases">
        <title>Genomic Encyclopedia of Type Strains, Phase IV (KMG-V): Genome sequencing to study the core and pangenomes of soil and plant-associated prokaryotes.</title>
        <authorList>
            <person name="Whitman W."/>
        </authorList>
    </citation>
    <scope>NUCLEOTIDE SEQUENCE [LARGE SCALE GENOMIC DNA]</scope>
    <source>
        <strain evidence="1 2">SAS40</strain>
    </source>
</reference>
<dbReference type="EMBL" id="JACBYR010000002">
    <property type="protein sequence ID" value="NYE85479.1"/>
    <property type="molecule type" value="Genomic_DNA"/>
</dbReference>
<accession>A0A7Y9IYR7</accession>
<dbReference type="AlphaFoldDB" id="A0A7Y9IYR7"/>
<sequence length="92" mass="10145">MPTLKPGTIPPTPEEDAAIEEALVNDADSYVMTDAEWQHASQKARIGRPKAETTKERITIRLSADVLAKFRATGPGWQTRINTALESWLAGR</sequence>
<dbReference type="RefSeq" id="WP_179589440.1">
    <property type="nucleotide sequence ID" value="NZ_JACBYR010000002.1"/>
</dbReference>
<comment type="caution">
    <text evidence="1">The sequence shown here is derived from an EMBL/GenBank/DDBJ whole genome shotgun (WGS) entry which is preliminary data.</text>
</comment>
<dbReference type="Pfam" id="PF14384">
    <property type="entry name" value="BrnA_antitoxin"/>
    <property type="match status" value="1"/>
</dbReference>
<protein>
    <submittedName>
        <fullName evidence="1">Uncharacterized protein (DUF4415 family)</fullName>
    </submittedName>
</protein>